<proteinExistence type="predicted"/>
<dbReference type="AlphaFoldDB" id="A0A168L1I5"/>
<dbReference type="Proteomes" id="UP000078561">
    <property type="component" value="Unassembled WGS sequence"/>
</dbReference>
<organism evidence="2">
    <name type="scientific">Absidia glauca</name>
    <name type="common">Pin mould</name>
    <dbReference type="NCBI Taxonomy" id="4829"/>
    <lineage>
        <taxon>Eukaryota</taxon>
        <taxon>Fungi</taxon>
        <taxon>Fungi incertae sedis</taxon>
        <taxon>Mucoromycota</taxon>
        <taxon>Mucoromycotina</taxon>
        <taxon>Mucoromycetes</taxon>
        <taxon>Mucorales</taxon>
        <taxon>Cunninghamellaceae</taxon>
        <taxon>Absidia</taxon>
    </lineage>
</organism>
<dbReference type="InParanoid" id="A0A168L1I5"/>
<dbReference type="EMBL" id="LT550481">
    <property type="protein sequence ID" value="SAL95859.1"/>
    <property type="molecule type" value="Genomic_DNA"/>
</dbReference>
<feature type="region of interest" description="Disordered" evidence="1">
    <location>
        <begin position="1"/>
        <end position="20"/>
    </location>
</feature>
<accession>A0A168L1I5</accession>
<gene>
    <name evidence="2" type="primary">ABSGL_01200.1 scaffold 1223</name>
</gene>
<reference evidence="2" key="1">
    <citation type="submission" date="2016-04" db="EMBL/GenBank/DDBJ databases">
        <authorList>
            <person name="Evans L.H."/>
            <person name="Alamgir A."/>
            <person name="Owens N."/>
            <person name="Weber N.D."/>
            <person name="Virtaneva K."/>
            <person name="Barbian K."/>
            <person name="Babar A."/>
            <person name="Rosenke K."/>
        </authorList>
    </citation>
    <scope>NUCLEOTIDE SEQUENCE [LARGE SCALE GENOMIC DNA]</scope>
    <source>
        <strain evidence="2">CBS 101.48</strain>
    </source>
</reference>
<evidence type="ECO:0000256" key="1">
    <source>
        <dbReference type="SAM" id="MobiDB-lite"/>
    </source>
</evidence>
<sequence>MTQHTQHNYPSLTSPSSSHVRQYDWSPARYTSTTLATPMAAGPINKRMEWYTPLWPNELAASTLTTTALYGNLHMRLSLLPL</sequence>
<keyword evidence="3" id="KW-1185">Reference proteome</keyword>
<evidence type="ECO:0000313" key="2">
    <source>
        <dbReference type="EMBL" id="SAL95859.1"/>
    </source>
</evidence>
<protein>
    <submittedName>
        <fullName evidence="2">Uncharacterized protein</fullName>
    </submittedName>
</protein>
<evidence type="ECO:0000313" key="3">
    <source>
        <dbReference type="Proteomes" id="UP000078561"/>
    </source>
</evidence>
<name>A0A168L1I5_ABSGL</name>